<name>A0A6J5LJN3_9CAUD</name>
<dbReference type="EMBL" id="LR796270">
    <property type="protein sequence ID" value="CAB4133277.1"/>
    <property type="molecule type" value="Genomic_DNA"/>
</dbReference>
<dbReference type="InterPro" id="IPR020290">
    <property type="entry name" value="Gp88"/>
</dbReference>
<protein>
    <recommendedName>
        <fullName evidence="1">Gene product 88 domain-containing protein</fullName>
    </recommendedName>
</protein>
<feature type="domain" description="Gene product 88" evidence="1">
    <location>
        <begin position="3"/>
        <end position="238"/>
    </location>
</feature>
<organism evidence="2">
    <name type="scientific">uncultured Caudovirales phage</name>
    <dbReference type="NCBI Taxonomy" id="2100421"/>
    <lineage>
        <taxon>Viruses</taxon>
        <taxon>Duplodnaviria</taxon>
        <taxon>Heunggongvirae</taxon>
        <taxon>Uroviricota</taxon>
        <taxon>Caudoviricetes</taxon>
        <taxon>Peduoviridae</taxon>
        <taxon>Maltschvirus</taxon>
        <taxon>Maltschvirus maltsch</taxon>
    </lineage>
</organism>
<dbReference type="Pfam" id="PF17338">
    <property type="entry name" value="GP88"/>
    <property type="match status" value="1"/>
</dbReference>
<reference evidence="2" key="1">
    <citation type="submission" date="2020-04" db="EMBL/GenBank/DDBJ databases">
        <authorList>
            <person name="Chiriac C."/>
            <person name="Salcher M."/>
            <person name="Ghai R."/>
            <person name="Kavagutti S V."/>
        </authorList>
    </citation>
    <scope>NUCLEOTIDE SEQUENCE</scope>
</reference>
<gene>
    <name evidence="2" type="ORF">UFOVP250_101</name>
</gene>
<evidence type="ECO:0000259" key="1">
    <source>
        <dbReference type="Pfam" id="PF17338"/>
    </source>
</evidence>
<accession>A0A6J5LJN3</accession>
<proteinExistence type="predicted"/>
<sequence>MKLLSTGNPKVLKGMKQGYNTYILHLAPANVSGYETCPKRTKGCTFSCLNLAGRGGIFKIGTTTNVIQEARIRKTKMFFESRAAFMELLVKDIELAIKQSAKLGLIPVFRLNGTSDLSFEKYGVARAGIIYKNIFEAFPDIQFYDYTKVLGRKVNSINNYSLTFSAADGNDADVAKAIEQGYNIATVFGIKKTLPMPETFMGLPVFNGDESDLRFLDPKGVIVGLYAKGKAKKDLSGFVKYPTIELKLAA</sequence>
<evidence type="ECO:0000313" key="2">
    <source>
        <dbReference type="EMBL" id="CAB4133277.1"/>
    </source>
</evidence>